<comment type="caution">
    <text evidence="11">The sequence shown here is derived from an EMBL/GenBank/DDBJ whole genome shotgun (WGS) entry which is preliminary data.</text>
</comment>
<feature type="transmembrane region" description="Helical" evidence="10">
    <location>
        <begin position="90"/>
        <end position="109"/>
    </location>
</feature>
<name>A0A2P6MYS0_9EUKA</name>
<dbReference type="Gene3D" id="1.50.40.10">
    <property type="entry name" value="Mitochondrial carrier domain"/>
    <property type="match status" value="2"/>
</dbReference>
<dbReference type="FunCoup" id="A0A2P6MYS0">
    <property type="interactions" value="1"/>
</dbReference>
<evidence type="ECO:0000313" key="12">
    <source>
        <dbReference type="EMBL" id="PRP76865.1"/>
    </source>
</evidence>
<dbReference type="InterPro" id="IPR018108">
    <property type="entry name" value="MCP_transmembrane"/>
</dbReference>
<evidence type="ECO:0000256" key="1">
    <source>
        <dbReference type="ARBA" id="ARBA00004141"/>
    </source>
</evidence>
<dbReference type="InterPro" id="IPR044712">
    <property type="entry name" value="SLC25A32-like"/>
</dbReference>
<organism evidence="11 13">
    <name type="scientific">Planoprotostelium fungivorum</name>
    <dbReference type="NCBI Taxonomy" id="1890364"/>
    <lineage>
        <taxon>Eukaryota</taxon>
        <taxon>Amoebozoa</taxon>
        <taxon>Evosea</taxon>
        <taxon>Variosea</taxon>
        <taxon>Cavosteliida</taxon>
        <taxon>Cavosteliaceae</taxon>
        <taxon>Planoprotostelium</taxon>
    </lineage>
</organism>
<dbReference type="InterPro" id="IPR023395">
    <property type="entry name" value="MCP_dom_sf"/>
</dbReference>
<protein>
    <submittedName>
        <fullName evidence="12">NAD+ transporter 1</fullName>
    </submittedName>
</protein>
<dbReference type="PROSITE" id="PS50920">
    <property type="entry name" value="SOLCAR"/>
    <property type="match status" value="3"/>
</dbReference>
<dbReference type="Proteomes" id="UP000241769">
    <property type="component" value="Unassembled WGS sequence"/>
</dbReference>
<evidence type="ECO:0000256" key="10">
    <source>
        <dbReference type="SAM" id="Phobius"/>
    </source>
</evidence>
<keyword evidence="4 8" id="KW-0812">Transmembrane</keyword>
<dbReference type="OrthoDB" id="10266426at2759"/>
<evidence type="ECO:0000313" key="13">
    <source>
        <dbReference type="Proteomes" id="UP000241769"/>
    </source>
</evidence>
<feature type="repeat" description="Solcar" evidence="8">
    <location>
        <begin position="23"/>
        <end position="119"/>
    </location>
</feature>
<evidence type="ECO:0000256" key="7">
    <source>
        <dbReference type="ARBA" id="ARBA00023136"/>
    </source>
</evidence>
<evidence type="ECO:0000256" key="3">
    <source>
        <dbReference type="ARBA" id="ARBA00022448"/>
    </source>
</evidence>
<keyword evidence="7 8" id="KW-0472">Membrane</keyword>
<feature type="repeat" description="Solcar" evidence="8">
    <location>
        <begin position="127"/>
        <end position="214"/>
    </location>
</feature>
<dbReference type="Pfam" id="PF00153">
    <property type="entry name" value="Mito_carr"/>
    <property type="match status" value="3"/>
</dbReference>
<sequence>MTIAHPASGKDHPVAQEHKHRTLGPIANGLAGSGAGAIAAFFTCPLDVVKTVLQVQKARRGDKDYSGIWGDQEASAYTGKRIFRTEGVRGSYKGLGTTLLALIPNWGVYFYSYSFAKDYAKSAGYKEGAFVYLASSVFAASITDVVTTPLWMIKTRMQMQSTGAGRKYKNTFHAIQVISREEGVLALWRGLIPQLIGILHVAVQFPLYELSKSWVANRGNKSRDNLNSYELILTSAVSKCAASAVAYPHEVLRSRFQYQKASDPGHYTSISHAVSTILKEEGVLGFYRGMGANLMRTVPACAITFTSYELLARNINAKLNAV</sequence>
<accession>A0A2P6MYS0</accession>
<dbReference type="STRING" id="1890364.A0A2P6MYS0"/>
<comment type="subcellular location">
    <subcellularLocation>
        <location evidence="1">Membrane</location>
        <topology evidence="1">Multi-pass membrane protein</topology>
    </subcellularLocation>
</comment>
<dbReference type="GO" id="GO:0006862">
    <property type="term" value="P:nucleotide transport"/>
    <property type="evidence" value="ECO:0007669"/>
    <property type="project" value="InterPro"/>
</dbReference>
<proteinExistence type="inferred from homology"/>
<dbReference type="AlphaFoldDB" id="A0A2P6MYS0"/>
<feature type="repeat" description="Solcar" evidence="8">
    <location>
        <begin position="230"/>
        <end position="314"/>
    </location>
</feature>
<evidence type="ECO:0000256" key="8">
    <source>
        <dbReference type="PROSITE-ProRule" id="PRU00282"/>
    </source>
</evidence>
<evidence type="ECO:0000256" key="4">
    <source>
        <dbReference type="ARBA" id="ARBA00022692"/>
    </source>
</evidence>
<dbReference type="SUPFAM" id="SSF103506">
    <property type="entry name" value="Mitochondrial carrier"/>
    <property type="match status" value="1"/>
</dbReference>
<keyword evidence="13" id="KW-1185">Reference proteome</keyword>
<evidence type="ECO:0000256" key="6">
    <source>
        <dbReference type="ARBA" id="ARBA00022989"/>
    </source>
</evidence>
<gene>
    <name evidence="11" type="ORF">PROFUN_13204</name>
    <name evidence="12" type="ORF">PROFUN_13209</name>
</gene>
<dbReference type="EMBL" id="MDYQ01000295">
    <property type="protein sequence ID" value="PRP76860.1"/>
    <property type="molecule type" value="Genomic_DNA"/>
</dbReference>
<evidence type="ECO:0000256" key="5">
    <source>
        <dbReference type="ARBA" id="ARBA00022737"/>
    </source>
</evidence>
<evidence type="ECO:0000256" key="2">
    <source>
        <dbReference type="ARBA" id="ARBA00006375"/>
    </source>
</evidence>
<keyword evidence="3 9" id="KW-0813">Transport</keyword>
<dbReference type="EMBL" id="MDYQ01000295">
    <property type="protein sequence ID" value="PRP76865.1"/>
    <property type="molecule type" value="Genomic_DNA"/>
</dbReference>
<evidence type="ECO:0000313" key="11">
    <source>
        <dbReference type="EMBL" id="PRP76860.1"/>
    </source>
</evidence>
<keyword evidence="6 10" id="KW-1133">Transmembrane helix</keyword>
<dbReference type="InParanoid" id="A0A2P6MYS0"/>
<comment type="similarity">
    <text evidence="2 9">Belongs to the mitochondrial carrier (TC 2.A.29) family.</text>
</comment>
<dbReference type="GO" id="GO:0016020">
    <property type="term" value="C:membrane"/>
    <property type="evidence" value="ECO:0007669"/>
    <property type="project" value="UniProtKB-SubCell"/>
</dbReference>
<feature type="transmembrane region" description="Helical" evidence="10">
    <location>
        <begin position="129"/>
        <end position="153"/>
    </location>
</feature>
<reference evidence="11 13" key="1">
    <citation type="journal article" date="2018" name="Genome Biol. Evol.">
        <title>Multiple Roots of Fruiting Body Formation in Amoebozoa.</title>
        <authorList>
            <person name="Hillmann F."/>
            <person name="Forbes G."/>
            <person name="Novohradska S."/>
            <person name="Ferling I."/>
            <person name="Riege K."/>
            <person name="Groth M."/>
            <person name="Westermann M."/>
            <person name="Marz M."/>
            <person name="Spaller T."/>
            <person name="Winckler T."/>
            <person name="Schaap P."/>
            <person name="Glockner G."/>
        </authorList>
    </citation>
    <scope>NUCLEOTIDE SEQUENCE [LARGE SCALE GENOMIC DNA]</scope>
    <source>
        <strain evidence="11 13">Jena</strain>
    </source>
</reference>
<dbReference type="GO" id="GO:0055085">
    <property type="term" value="P:transmembrane transport"/>
    <property type="evidence" value="ECO:0007669"/>
    <property type="project" value="InterPro"/>
</dbReference>
<evidence type="ECO:0000256" key="9">
    <source>
        <dbReference type="RuleBase" id="RU000488"/>
    </source>
</evidence>
<dbReference type="PANTHER" id="PTHR45683">
    <property type="entry name" value="MITOCHONDRIAL NICOTINAMIDE ADENINE DINUCLEOTIDE TRANSPORTER 1-RELATED-RELATED"/>
    <property type="match status" value="1"/>
</dbReference>
<keyword evidence="5" id="KW-0677">Repeat</keyword>